<dbReference type="Pfam" id="PF04679">
    <property type="entry name" value="DNA_ligase_A_C"/>
    <property type="match status" value="1"/>
</dbReference>
<feature type="binding site" evidence="14">
    <location>
        <position position="257"/>
    </location>
    <ligand>
        <name>ATP</name>
        <dbReference type="ChEBI" id="CHEBI:30616"/>
    </ligand>
</feature>
<organism evidence="17 18">
    <name type="scientific">Candidatus Korarchaeum cryptofilum</name>
    <dbReference type="NCBI Taxonomy" id="498846"/>
    <lineage>
        <taxon>Archaea</taxon>
        <taxon>Thermoproteota</taxon>
        <taxon>Candidatus Korarchaeia</taxon>
        <taxon>Candidatus Korarchaeales</taxon>
        <taxon>Candidatus Korarchaeaceae</taxon>
        <taxon>Candidatus Korarchaeum</taxon>
    </lineage>
</organism>
<dbReference type="InterPro" id="IPR016059">
    <property type="entry name" value="DNA_ligase_ATP-dep_CS"/>
</dbReference>
<dbReference type="Gene3D" id="2.40.50.140">
    <property type="entry name" value="Nucleic acid-binding proteins"/>
    <property type="match status" value="1"/>
</dbReference>
<protein>
    <recommendedName>
        <fullName evidence="2 14">DNA ligase</fullName>
        <ecNumber evidence="14">6.5.1.1</ecNumber>
    </recommendedName>
    <alternativeName>
        <fullName evidence="14">Polydeoxyribonucleotide synthase [ATP]</fullName>
    </alternativeName>
</protein>
<evidence type="ECO:0000256" key="6">
    <source>
        <dbReference type="ARBA" id="ARBA00022723"/>
    </source>
</evidence>
<comment type="caution">
    <text evidence="17">The sequence shown here is derived from an EMBL/GenBank/DDBJ whole genome shotgun (WGS) entry which is preliminary data.</text>
</comment>
<dbReference type="GO" id="GO:0003910">
    <property type="term" value="F:DNA ligase (ATP) activity"/>
    <property type="evidence" value="ECO:0007669"/>
    <property type="project" value="UniProtKB-UniRule"/>
</dbReference>
<dbReference type="PROSITE" id="PS50160">
    <property type="entry name" value="DNA_LIGASE_A3"/>
    <property type="match status" value="1"/>
</dbReference>
<keyword evidence="4 14" id="KW-0132">Cell division</keyword>
<dbReference type="GO" id="GO:0006273">
    <property type="term" value="P:lagging strand elongation"/>
    <property type="evidence" value="ECO:0007669"/>
    <property type="project" value="TreeGrafter"/>
</dbReference>
<feature type="binding site" evidence="14">
    <location>
        <position position="425"/>
    </location>
    <ligand>
        <name>ATP</name>
        <dbReference type="ChEBI" id="CHEBI:30616"/>
    </ligand>
</feature>
<comment type="catalytic activity">
    <reaction evidence="14">
        <text>ATP + (deoxyribonucleotide)n-3'-hydroxyl + 5'-phospho-(deoxyribonucleotide)m = (deoxyribonucleotide)n+m + AMP + diphosphate.</text>
        <dbReference type="EC" id="6.5.1.1"/>
    </reaction>
</comment>
<comment type="cofactor">
    <cofactor evidence="14">
        <name>Mg(2+)</name>
        <dbReference type="ChEBI" id="CHEBI:18420"/>
    </cofactor>
</comment>
<dbReference type="InterPro" id="IPR012309">
    <property type="entry name" value="DNA_ligase_ATP-dep_C"/>
</dbReference>
<dbReference type="CDD" id="cd07901">
    <property type="entry name" value="Adenylation_DNA_ligase_Arch_LigB"/>
    <property type="match status" value="1"/>
</dbReference>
<dbReference type="Pfam" id="PF01068">
    <property type="entry name" value="DNA_ligase_A_M"/>
    <property type="match status" value="1"/>
</dbReference>
<evidence type="ECO:0000313" key="17">
    <source>
        <dbReference type="EMBL" id="RSN67715.1"/>
    </source>
</evidence>
<evidence type="ECO:0000256" key="9">
    <source>
        <dbReference type="ARBA" id="ARBA00022840"/>
    </source>
</evidence>
<dbReference type="FunFam" id="1.10.3260.10:FF:000007">
    <property type="entry name" value="DNA ligase"/>
    <property type="match status" value="1"/>
</dbReference>
<evidence type="ECO:0000256" key="5">
    <source>
        <dbReference type="ARBA" id="ARBA00022705"/>
    </source>
</evidence>
<gene>
    <name evidence="14" type="primary">lig</name>
    <name evidence="17" type="ORF">D9Q81_07935</name>
</gene>
<dbReference type="InterPro" id="IPR012340">
    <property type="entry name" value="NA-bd_OB-fold"/>
</dbReference>
<dbReference type="InterPro" id="IPR012308">
    <property type="entry name" value="DNA_ligase_ATP-dep_N"/>
</dbReference>
<evidence type="ECO:0000256" key="3">
    <source>
        <dbReference type="ARBA" id="ARBA00022598"/>
    </source>
</evidence>
<dbReference type="InterPro" id="IPR022865">
    <property type="entry name" value="DNA_ligae_ATP-dep_bac/arc"/>
</dbReference>
<dbReference type="GO" id="GO:0071897">
    <property type="term" value="P:DNA biosynthetic process"/>
    <property type="evidence" value="ECO:0007669"/>
    <property type="project" value="InterPro"/>
</dbReference>
<dbReference type="Proteomes" id="UP000278149">
    <property type="component" value="Unassembled WGS sequence"/>
</dbReference>
<keyword evidence="13 14" id="KW-0131">Cell cycle</keyword>
<evidence type="ECO:0000256" key="4">
    <source>
        <dbReference type="ARBA" id="ARBA00022618"/>
    </source>
</evidence>
<sequence>MNFIDVAKIYEKIEATTGRLEMIDYLKNLFLSTPPEILDKIVYLTLGNIAASFEGIELGVGEKLFLRALSLATGIPQERLEEEYPKLGDIGKLAEWAVSKKAAQSFFTEDLTVERVFDTLSKVARATGEGAQDLKVRLIAGILSDAKPLEARYIARIVTEKLRLGVRDMTVLDALSEAFLKGRAYRDKLERKYNIYPDIGKIAKVVAEKGIKGLDEITITLGIPVRPMLAQRLRSAEEIMEKIGPRIFAEFKYDGERMQIHVWKDGKVKIFSRRLEDITEPYPDVREYVSKAVEGHEVVLDCETVAINPDTGEILPFQELMHRRRKYGVEEAMKTYPTVTYAFDLLYLDGRELLDEQLDDRRKILKEILKENEKARLVQYEEIDGNVEELERFFEHAVEMGTEGLVVKDPKSIYQAGVRGWSWIKLKRSYISKMIEPVDLVVVGAFWGKGKRAGTYGALLMAAYSPEEDVFKTVCKMGSGFTDEELARIPKLLEDYKIDHKHPSVISNIEADVYFVPVKVAQVLGDEITLSPTHTCGWNKVRKNAGLAIRFPRFMGWRDDKGPQDATTEEEIIEMYKEQLKVVEVEETKSEEEA</sequence>
<dbReference type="GO" id="GO:0046872">
    <property type="term" value="F:metal ion binding"/>
    <property type="evidence" value="ECO:0007669"/>
    <property type="project" value="UniProtKB-KW"/>
</dbReference>
<accession>A0A3R9Q888</accession>
<dbReference type="InterPro" id="IPR050191">
    <property type="entry name" value="ATP-dep_DNA_ligase"/>
</dbReference>
<dbReference type="EMBL" id="RCOR01000042">
    <property type="protein sequence ID" value="RSN67715.1"/>
    <property type="molecule type" value="Genomic_DNA"/>
</dbReference>
<evidence type="ECO:0000256" key="13">
    <source>
        <dbReference type="ARBA" id="ARBA00023306"/>
    </source>
</evidence>
<dbReference type="PROSITE" id="PS00333">
    <property type="entry name" value="DNA_LIGASE_A2"/>
    <property type="match status" value="1"/>
</dbReference>
<dbReference type="NCBIfam" id="TIGR00574">
    <property type="entry name" value="dnl1"/>
    <property type="match status" value="1"/>
</dbReference>
<dbReference type="FunFam" id="3.30.470.30:FF:000012">
    <property type="entry name" value="Probable DNA ligase"/>
    <property type="match status" value="1"/>
</dbReference>
<comment type="similarity">
    <text evidence="1 14 15">Belongs to the ATP-dependent DNA ligase family.</text>
</comment>
<keyword evidence="6 14" id="KW-0479">Metal-binding</keyword>
<dbReference type="HAMAP" id="MF_00407">
    <property type="entry name" value="DNA_ligase"/>
    <property type="match status" value="1"/>
</dbReference>
<evidence type="ECO:0000256" key="2">
    <source>
        <dbReference type="ARBA" id="ARBA00013308"/>
    </source>
</evidence>
<evidence type="ECO:0000256" key="1">
    <source>
        <dbReference type="ARBA" id="ARBA00007572"/>
    </source>
</evidence>
<dbReference type="GO" id="GO:0006281">
    <property type="term" value="P:DNA repair"/>
    <property type="evidence" value="ECO:0007669"/>
    <property type="project" value="UniProtKB-UniRule"/>
</dbReference>
<name>A0A3R9Q888_9CREN</name>
<evidence type="ECO:0000256" key="10">
    <source>
        <dbReference type="ARBA" id="ARBA00022842"/>
    </source>
</evidence>
<keyword evidence="7 14" id="KW-0547">Nucleotide-binding</keyword>
<dbReference type="Gene3D" id="1.10.3260.10">
    <property type="entry name" value="DNA ligase, ATP-dependent, N-terminal domain"/>
    <property type="match status" value="1"/>
</dbReference>
<dbReference type="PANTHER" id="PTHR45674">
    <property type="entry name" value="DNA LIGASE 1/3 FAMILY MEMBER"/>
    <property type="match status" value="1"/>
</dbReference>
<keyword evidence="10 14" id="KW-0460">Magnesium</keyword>
<evidence type="ECO:0000256" key="7">
    <source>
        <dbReference type="ARBA" id="ARBA00022741"/>
    </source>
</evidence>
<evidence type="ECO:0000256" key="8">
    <source>
        <dbReference type="ARBA" id="ARBA00022763"/>
    </source>
</evidence>
<dbReference type="PROSITE" id="PS00697">
    <property type="entry name" value="DNA_LIGASE_A1"/>
    <property type="match status" value="1"/>
</dbReference>
<proteinExistence type="inferred from homology"/>
<evidence type="ECO:0000313" key="18">
    <source>
        <dbReference type="Proteomes" id="UP000278149"/>
    </source>
</evidence>
<comment type="function">
    <text evidence="14">DNA ligase that seals nicks in double-stranded DNA during DNA replication, DNA recombination and DNA repair.</text>
</comment>
<feature type="binding site" evidence="14">
    <location>
        <position position="250"/>
    </location>
    <ligand>
        <name>ATP</name>
        <dbReference type="ChEBI" id="CHEBI:30616"/>
    </ligand>
</feature>
<keyword evidence="8 14" id="KW-0227">DNA damage</keyword>
<dbReference type="SUPFAM" id="SSF56091">
    <property type="entry name" value="DNA ligase/mRNA capping enzyme, catalytic domain"/>
    <property type="match status" value="1"/>
</dbReference>
<evidence type="ECO:0000256" key="11">
    <source>
        <dbReference type="ARBA" id="ARBA00023172"/>
    </source>
</evidence>
<dbReference type="PANTHER" id="PTHR45674:SF4">
    <property type="entry name" value="DNA LIGASE 1"/>
    <property type="match status" value="1"/>
</dbReference>
<keyword evidence="11 14" id="KW-0233">DNA recombination</keyword>
<dbReference type="RefSeq" id="WP_125742576.1">
    <property type="nucleotide sequence ID" value="NZ_RCOR01000042.1"/>
</dbReference>
<dbReference type="InterPro" id="IPR036599">
    <property type="entry name" value="DNA_ligase_N_sf"/>
</dbReference>
<dbReference type="FunFam" id="2.40.50.140:FF:000062">
    <property type="entry name" value="DNA ligase"/>
    <property type="match status" value="1"/>
</dbReference>
<dbReference type="AlphaFoldDB" id="A0A3R9Q888"/>
<dbReference type="GO" id="GO:0051301">
    <property type="term" value="P:cell division"/>
    <property type="evidence" value="ECO:0007669"/>
    <property type="project" value="UniProtKB-KW"/>
</dbReference>
<dbReference type="Pfam" id="PF04675">
    <property type="entry name" value="DNA_ligase_A_N"/>
    <property type="match status" value="1"/>
</dbReference>
<evidence type="ECO:0000256" key="12">
    <source>
        <dbReference type="ARBA" id="ARBA00023204"/>
    </source>
</evidence>
<evidence type="ECO:0000256" key="15">
    <source>
        <dbReference type="RuleBase" id="RU004196"/>
    </source>
</evidence>
<dbReference type="InterPro" id="IPR000977">
    <property type="entry name" value="DNA_ligase_ATP-dep"/>
</dbReference>
<feature type="binding site" evidence="14">
    <location>
        <position position="419"/>
    </location>
    <ligand>
        <name>ATP</name>
        <dbReference type="ChEBI" id="CHEBI:30616"/>
    </ligand>
</feature>
<keyword evidence="5 14" id="KW-0235">DNA replication</keyword>
<feature type="domain" description="ATP-dependent DNA ligase family profile" evidence="16">
    <location>
        <begin position="331"/>
        <end position="465"/>
    </location>
</feature>
<dbReference type="GO" id="GO:0005524">
    <property type="term" value="F:ATP binding"/>
    <property type="evidence" value="ECO:0007669"/>
    <property type="project" value="UniProtKB-UniRule"/>
</dbReference>
<keyword evidence="3 14" id="KW-0436">Ligase</keyword>
<feature type="binding site" evidence="14">
    <location>
        <position position="273"/>
    </location>
    <ligand>
        <name>ATP</name>
        <dbReference type="ChEBI" id="CHEBI:30616"/>
    </ligand>
</feature>
<evidence type="ECO:0000256" key="14">
    <source>
        <dbReference type="HAMAP-Rule" id="MF_00407"/>
    </source>
</evidence>
<dbReference type="SUPFAM" id="SSF50249">
    <property type="entry name" value="Nucleic acid-binding proteins"/>
    <property type="match status" value="1"/>
</dbReference>
<evidence type="ECO:0000259" key="16">
    <source>
        <dbReference type="PROSITE" id="PS50160"/>
    </source>
</evidence>
<reference evidence="17 18" key="1">
    <citation type="submission" date="2018-10" db="EMBL/GenBank/DDBJ databases">
        <title>Co-occurring genomic capacity for anaerobic methane metabolism and dissimilatory sulfite reduction discovered in the Korarchaeota.</title>
        <authorList>
            <person name="Mckay L.J."/>
            <person name="Dlakic M."/>
            <person name="Fields M.W."/>
            <person name="Delmont T.O."/>
            <person name="Eren A.M."/>
            <person name="Jay Z.J."/>
            <person name="Klingelsmith K.B."/>
            <person name="Rusch D.B."/>
            <person name="Inskeep W.P."/>
        </authorList>
    </citation>
    <scope>NUCLEOTIDE SEQUENCE [LARGE SCALE GENOMIC DNA]</scope>
    <source>
        <strain evidence="17 18">WS</strain>
    </source>
</reference>
<keyword evidence="9 14" id="KW-0067">ATP-binding</keyword>
<keyword evidence="12 14" id="KW-0234">DNA repair</keyword>
<dbReference type="InterPro" id="IPR012310">
    <property type="entry name" value="DNA_ligase_ATP-dep_cent"/>
</dbReference>
<dbReference type="Gene3D" id="3.30.470.30">
    <property type="entry name" value="DNA ligase/mRNA capping enzyme"/>
    <property type="match status" value="1"/>
</dbReference>
<feature type="binding site" evidence="14">
    <location>
        <position position="343"/>
    </location>
    <ligand>
        <name>ATP</name>
        <dbReference type="ChEBI" id="CHEBI:30616"/>
    </ligand>
</feature>
<dbReference type="SUPFAM" id="SSF117018">
    <property type="entry name" value="ATP-dependent DNA ligase DNA-binding domain"/>
    <property type="match status" value="1"/>
</dbReference>
<dbReference type="GO" id="GO:0006310">
    <property type="term" value="P:DNA recombination"/>
    <property type="evidence" value="ECO:0007669"/>
    <property type="project" value="UniProtKB-UniRule"/>
</dbReference>
<feature type="active site" description="N6-AMP-lysine intermediate" evidence="14">
    <location>
        <position position="252"/>
    </location>
</feature>
<dbReference type="GO" id="GO:0003677">
    <property type="term" value="F:DNA binding"/>
    <property type="evidence" value="ECO:0007669"/>
    <property type="project" value="InterPro"/>
</dbReference>
<feature type="binding site" evidence="14">
    <location>
        <position position="303"/>
    </location>
    <ligand>
        <name>ATP</name>
        <dbReference type="ChEBI" id="CHEBI:30616"/>
    </ligand>
</feature>
<dbReference type="CDD" id="cd07969">
    <property type="entry name" value="OBF_DNA_ligase_I"/>
    <property type="match status" value="1"/>
</dbReference>
<dbReference type="EC" id="6.5.1.1" evidence="14"/>